<sequence>MKLKDKVAVVTGGGGAIGGAICLRLAQEGAVVAVTDRTLEQAEKTVLVIEKAGGRAAAFVADVLETASVRAMTSAVEERFGRIDILVNNAGGSAALRKALTEFKDAQEDIWQWVLDLNLGGTMRCTQAVLPGMLSREYGKIINIASIAAEVGIEQRADYSAAKAGIIGFTKALAIEVGPKNINVNCVSPGLVARYAVGEEPEVMPTSEGTYVKRQGRPSELASMVAFLASEEASFITGSNYIVDGGRTLGPKAGKI</sequence>
<dbReference type="Gene3D" id="3.40.50.720">
    <property type="entry name" value="NAD(P)-binding Rossmann-like Domain"/>
    <property type="match status" value="1"/>
</dbReference>
<dbReference type="InterPro" id="IPR002347">
    <property type="entry name" value="SDR_fam"/>
</dbReference>
<dbReference type="PANTHER" id="PTHR42760:SF40">
    <property type="entry name" value="3-OXOACYL-[ACYL-CARRIER-PROTEIN] REDUCTASE, CHLOROPLASTIC"/>
    <property type="match status" value="1"/>
</dbReference>
<evidence type="ECO:0000313" key="3">
    <source>
        <dbReference type="Proteomes" id="UP001238163"/>
    </source>
</evidence>
<dbReference type="PROSITE" id="PS00061">
    <property type="entry name" value="ADH_SHORT"/>
    <property type="match status" value="1"/>
</dbReference>
<dbReference type="SUPFAM" id="SSF51735">
    <property type="entry name" value="NAD(P)-binding Rossmann-fold domains"/>
    <property type="match status" value="1"/>
</dbReference>
<comment type="caution">
    <text evidence="2">The sequence shown here is derived from an EMBL/GenBank/DDBJ whole genome shotgun (WGS) entry which is preliminary data.</text>
</comment>
<name>A0AAE3VEN8_9BACT</name>
<keyword evidence="3" id="KW-1185">Reference proteome</keyword>
<dbReference type="Pfam" id="PF13561">
    <property type="entry name" value="adh_short_C2"/>
    <property type="match status" value="1"/>
</dbReference>
<dbReference type="InterPro" id="IPR036291">
    <property type="entry name" value="NAD(P)-bd_dom_sf"/>
</dbReference>
<accession>A0AAE3VEN8</accession>
<dbReference type="RefSeq" id="WP_307260225.1">
    <property type="nucleotide sequence ID" value="NZ_JAUSVL010000001.1"/>
</dbReference>
<gene>
    <name evidence="2" type="ORF">J3R75_000998</name>
</gene>
<dbReference type="GO" id="GO:0016616">
    <property type="term" value="F:oxidoreductase activity, acting on the CH-OH group of donors, NAD or NADP as acceptor"/>
    <property type="evidence" value="ECO:0007669"/>
    <property type="project" value="TreeGrafter"/>
</dbReference>
<proteinExistence type="inferred from homology"/>
<dbReference type="AlphaFoldDB" id="A0AAE3VEN8"/>
<evidence type="ECO:0000256" key="1">
    <source>
        <dbReference type="ARBA" id="ARBA00006484"/>
    </source>
</evidence>
<evidence type="ECO:0000313" key="2">
    <source>
        <dbReference type="EMBL" id="MDQ0288891.1"/>
    </source>
</evidence>
<protein>
    <submittedName>
        <fullName evidence="2">NAD(P)-dependent dehydrogenase (Short-subunit alcohol dehydrogenase family)</fullName>
    </submittedName>
</protein>
<dbReference type="FunFam" id="3.40.50.720:FF:000084">
    <property type="entry name" value="Short-chain dehydrogenase reductase"/>
    <property type="match status" value="1"/>
</dbReference>
<dbReference type="PRINTS" id="PR00081">
    <property type="entry name" value="GDHRDH"/>
</dbReference>
<dbReference type="PRINTS" id="PR00080">
    <property type="entry name" value="SDRFAMILY"/>
</dbReference>
<reference evidence="2" key="1">
    <citation type="submission" date="2023-07" db="EMBL/GenBank/DDBJ databases">
        <title>Genomic Encyclopedia of Type Strains, Phase IV (KMG-IV): sequencing the most valuable type-strain genomes for metagenomic binning, comparative biology and taxonomic classification.</title>
        <authorList>
            <person name="Goeker M."/>
        </authorList>
    </citation>
    <scope>NUCLEOTIDE SEQUENCE</scope>
    <source>
        <strain evidence="2">DSM 24202</strain>
    </source>
</reference>
<dbReference type="EMBL" id="JAUSVL010000001">
    <property type="protein sequence ID" value="MDQ0288891.1"/>
    <property type="molecule type" value="Genomic_DNA"/>
</dbReference>
<organism evidence="2 3">
    <name type="scientific">Oligosphaera ethanolica</name>
    <dbReference type="NCBI Taxonomy" id="760260"/>
    <lineage>
        <taxon>Bacteria</taxon>
        <taxon>Pseudomonadati</taxon>
        <taxon>Lentisphaerota</taxon>
        <taxon>Oligosphaeria</taxon>
        <taxon>Oligosphaerales</taxon>
        <taxon>Oligosphaeraceae</taxon>
        <taxon>Oligosphaera</taxon>
    </lineage>
</organism>
<dbReference type="InterPro" id="IPR020904">
    <property type="entry name" value="Sc_DH/Rdtase_CS"/>
</dbReference>
<dbReference type="GO" id="GO:0030497">
    <property type="term" value="P:fatty acid elongation"/>
    <property type="evidence" value="ECO:0007669"/>
    <property type="project" value="TreeGrafter"/>
</dbReference>
<comment type="similarity">
    <text evidence="1">Belongs to the short-chain dehydrogenases/reductases (SDR) family.</text>
</comment>
<dbReference type="PANTHER" id="PTHR42760">
    <property type="entry name" value="SHORT-CHAIN DEHYDROGENASES/REDUCTASES FAMILY MEMBER"/>
    <property type="match status" value="1"/>
</dbReference>
<dbReference type="Proteomes" id="UP001238163">
    <property type="component" value="Unassembled WGS sequence"/>
</dbReference>